<reference evidence="9" key="1">
    <citation type="journal article" date="2006" name="PLoS Biol.">
        <title>Macronuclear genome sequence of the ciliate Tetrahymena thermophila, a model eukaryote.</title>
        <authorList>
            <person name="Eisen J.A."/>
            <person name="Coyne R.S."/>
            <person name="Wu M."/>
            <person name="Wu D."/>
            <person name="Thiagarajan M."/>
            <person name="Wortman J.R."/>
            <person name="Badger J.H."/>
            <person name="Ren Q."/>
            <person name="Amedeo P."/>
            <person name="Jones K.M."/>
            <person name="Tallon L.J."/>
            <person name="Delcher A.L."/>
            <person name="Salzberg S.L."/>
            <person name="Silva J.C."/>
            <person name="Haas B.J."/>
            <person name="Majoros W.H."/>
            <person name="Farzad M."/>
            <person name="Carlton J.M."/>
            <person name="Smith R.K. Jr."/>
            <person name="Garg J."/>
            <person name="Pearlman R.E."/>
            <person name="Karrer K.M."/>
            <person name="Sun L."/>
            <person name="Manning G."/>
            <person name="Elde N.C."/>
            <person name="Turkewitz A.P."/>
            <person name="Asai D.J."/>
            <person name="Wilkes D.E."/>
            <person name="Wang Y."/>
            <person name="Cai H."/>
            <person name="Collins K."/>
            <person name="Stewart B.A."/>
            <person name="Lee S.R."/>
            <person name="Wilamowska K."/>
            <person name="Weinberg Z."/>
            <person name="Ruzzo W.L."/>
            <person name="Wloga D."/>
            <person name="Gaertig J."/>
            <person name="Frankel J."/>
            <person name="Tsao C.-C."/>
            <person name="Gorovsky M.A."/>
            <person name="Keeling P.J."/>
            <person name="Waller R.F."/>
            <person name="Patron N.J."/>
            <person name="Cherry J.M."/>
            <person name="Stover N.A."/>
            <person name="Krieger C.J."/>
            <person name="del Toro C."/>
            <person name="Ryder H.F."/>
            <person name="Williamson S.C."/>
            <person name="Barbeau R.A."/>
            <person name="Hamilton E.P."/>
            <person name="Orias E."/>
        </authorList>
    </citation>
    <scope>NUCLEOTIDE SEQUENCE [LARGE SCALE GENOMIC DNA]</scope>
    <source>
        <strain evidence="9">SB210</strain>
    </source>
</reference>
<keyword evidence="9" id="KW-1185">Reference proteome</keyword>
<evidence type="ECO:0000256" key="4">
    <source>
        <dbReference type="ARBA" id="ARBA00023136"/>
    </source>
</evidence>
<dbReference type="OrthoDB" id="305052at2759"/>
<sequence length="345" mass="39824">MVDAGEILFGVGSFLSLTFTTFLILVYIFGSYPRTFAFHLVFMVCLNNFIWSFAVFPAIFFDLITEDAYLNTYLCNIQAFLMCFSTNSGFFYVISISSSLVRTIIKKEDISEAMRNPLKYYGPLNILLPLIMAIIPITVRRYDHLAPFENVQCYLIVNGLQDVVGLLLRIIIFYAPYIFAITYQICTIVRILSFIKKSSSLNNSEVNEIKTLILYPIILCLTQSWLIISRTFEIFADIKIEWLNHINLFFFSLEGFLNVLVYGIISLDICKGIRGFQNKSQIWNKQTNQQEQSNISNSQSSSEYIEEIQAPLKEKTNDYSSEFTINTNYKSDTFIYERNSSADNY</sequence>
<evidence type="ECO:0000256" key="3">
    <source>
        <dbReference type="ARBA" id="ARBA00022989"/>
    </source>
</evidence>
<keyword evidence="4 5" id="KW-0472">Membrane</keyword>
<dbReference type="Proteomes" id="UP000009168">
    <property type="component" value="Unassembled WGS sequence"/>
</dbReference>
<feature type="transmembrane region" description="Helical" evidence="5">
    <location>
        <begin position="212"/>
        <end position="228"/>
    </location>
</feature>
<dbReference type="PROSITE" id="PS50262">
    <property type="entry name" value="G_PROTEIN_RECEP_F1_2"/>
    <property type="match status" value="1"/>
</dbReference>
<dbReference type="InterPro" id="IPR017452">
    <property type="entry name" value="GPCR_Rhodpsn_7TM"/>
</dbReference>
<feature type="domain" description="G-protein coupled receptors family 2 profile 2" evidence="6">
    <location>
        <begin position="5"/>
        <end position="266"/>
    </location>
</feature>
<feature type="transmembrane region" description="Helical" evidence="5">
    <location>
        <begin position="120"/>
        <end position="139"/>
    </location>
</feature>
<feature type="transmembrane region" description="Helical" evidence="5">
    <location>
        <begin position="79"/>
        <end position="100"/>
    </location>
</feature>
<protein>
    <submittedName>
        <fullName evidence="8">Transmembrane protein, putative</fullName>
    </submittedName>
</protein>
<dbReference type="GO" id="GO:0007189">
    <property type="term" value="P:adenylate cyclase-activating G protein-coupled receptor signaling pathway"/>
    <property type="evidence" value="ECO:0007669"/>
    <property type="project" value="TreeGrafter"/>
</dbReference>
<dbReference type="EMBL" id="GG662704">
    <property type="protein sequence ID" value="EAR95511.1"/>
    <property type="molecule type" value="Genomic_DNA"/>
</dbReference>
<evidence type="ECO:0000313" key="8">
    <source>
        <dbReference type="EMBL" id="EAR95511.1"/>
    </source>
</evidence>
<accession>Q23FU9</accession>
<dbReference type="PANTHER" id="PTHR23112:SF0">
    <property type="entry name" value="TRANSMEMBRANE PROTEIN 116"/>
    <property type="match status" value="1"/>
</dbReference>
<dbReference type="InterPro" id="IPR017981">
    <property type="entry name" value="GPCR_2-like_7TM"/>
</dbReference>
<keyword evidence="3 5" id="KW-1133">Transmembrane helix</keyword>
<dbReference type="SUPFAM" id="SSF81321">
    <property type="entry name" value="Family A G protein-coupled receptor-like"/>
    <property type="match status" value="1"/>
</dbReference>
<dbReference type="PROSITE" id="PS50261">
    <property type="entry name" value="G_PROTEIN_RECEP_F2_4"/>
    <property type="match status" value="1"/>
</dbReference>
<dbReference type="HOGENOM" id="CLU_825103_0_0_1"/>
<dbReference type="InParanoid" id="Q23FU9"/>
<feature type="transmembrane region" description="Helical" evidence="5">
    <location>
        <begin position="36"/>
        <end position="59"/>
    </location>
</feature>
<dbReference type="PRINTS" id="PR02001">
    <property type="entry name" value="GCR1CAMPR"/>
</dbReference>
<dbReference type="Gene3D" id="1.20.1070.10">
    <property type="entry name" value="Rhodopsin 7-helix transmembrane proteins"/>
    <property type="match status" value="1"/>
</dbReference>
<dbReference type="GO" id="GO:0004930">
    <property type="term" value="F:G protein-coupled receptor activity"/>
    <property type="evidence" value="ECO:0007669"/>
    <property type="project" value="TreeGrafter"/>
</dbReference>
<feature type="transmembrane region" description="Helical" evidence="5">
    <location>
        <begin position="248"/>
        <end position="270"/>
    </location>
</feature>
<dbReference type="InterPro" id="IPR022343">
    <property type="entry name" value="GCR1-cAMP_receptor"/>
</dbReference>
<dbReference type="GO" id="GO:0007166">
    <property type="term" value="P:cell surface receptor signaling pathway"/>
    <property type="evidence" value="ECO:0007669"/>
    <property type="project" value="InterPro"/>
</dbReference>
<evidence type="ECO:0000256" key="1">
    <source>
        <dbReference type="ARBA" id="ARBA00004141"/>
    </source>
</evidence>
<comment type="subcellular location">
    <subcellularLocation>
        <location evidence="1">Membrane</location>
        <topology evidence="1">Multi-pass membrane protein</topology>
    </subcellularLocation>
</comment>
<dbReference type="RefSeq" id="XP_001015756.1">
    <property type="nucleotide sequence ID" value="XM_001015756.1"/>
</dbReference>
<feature type="transmembrane region" description="Helical" evidence="5">
    <location>
        <begin position="166"/>
        <end position="192"/>
    </location>
</feature>
<proteinExistence type="predicted"/>
<feature type="transmembrane region" description="Helical" evidence="5">
    <location>
        <begin position="6"/>
        <end position="29"/>
    </location>
</feature>
<dbReference type="KEGG" id="tet:TTHERM_00079150"/>
<keyword evidence="2 5" id="KW-0812">Transmembrane</keyword>
<dbReference type="GeneID" id="7845594"/>
<organism evidence="8 9">
    <name type="scientific">Tetrahymena thermophila (strain SB210)</name>
    <dbReference type="NCBI Taxonomy" id="312017"/>
    <lineage>
        <taxon>Eukaryota</taxon>
        <taxon>Sar</taxon>
        <taxon>Alveolata</taxon>
        <taxon>Ciliophora</taxon>
        <taxon>Intramacronucleata</taxon>
        <taxon>Oligohymenophorea</taxon>
        <taxon>Hymenostomatida</taxon>
        <taxon>Tetrahymenina</taxon>
        <taxon>Tetrahymenidae</taxon>
        <taxon>Tetrahymena</taxon>
    </lineage>
</organism>
<dbReference type="PANTHER" id="PTHR23112">
    <property type="entry name" value="G PROTEIN-COUPLED RECEPTOR 157-RELATED"/>
    <property type="match status" value="1"/>
</dbReference>
<evidence type="ECO:0000313" key="9">
    <source>
        <dbReference type="Proteomes" id="UP000009168"/>
    </source>
</evidence>
<evidence type="ECO:0000259" key="7">
    <source>
        <dbReference type="PROSITE" id="PS50262"/>
    </source>
</evidence>
<evidence type="ECO:0000256" key="5">
    <source>
        <dbReference type="SAM" id="Phobius"/>
    </source>
</evidence>
<gene>
    <name evidence="8" type="ORF">TTHERM_00079150</name>
</gene>
<feature type="domain" description="G-protein coupled receptors family 1 profile" evidence="7">
    <location>
        <begin position="19"/>
        <end position="262"/>
    </location>
</feature>
<evidence type="ECO:0000256" key="2">
    <source>
        <dbReference type="ARBA" id="ARBA00022692"/>
    </source>
</evidence>
<dbReference type="GO" id="GO:0005886">
    <property type="term" value="C:plasma membrane"/>
    <property type="evidence" value="ECO:0007669"/>
    <property type="project" value="TreeGrafter"/>
</dbReference>
<name>Q23FU9_TETTS</name>
<evidence type="ECO:0000259" key="6">
    <source>
        <dbReference type="PROSITE" id="PS50261"/>
    </source>
</evidence>
<dbReference type="AlphaFoldDB" id="Q23FU9"/>